<sequence>MIYNTIMTTQTKLAYQALLLVGVPIVAYLISRVSFANRDVPSDLWVMIYSLIAMVYFAIVLALDYYRTRTGKLNFIRRWLRGGIYTSIVLFFLLIVENIYLAGGFIGFNNDFGLTLPQTIYYNSFYTIRAYPADFLSENSFVDSYSLDDCSLAVEQIY</sequence>
<feature type="transmembrane region" description="Helical" evidence="1">
    <location>
        <begin position="12"/>
        <end position="31"/>
    </location>
</feature>
<evidence type="ECO:0000313" key="2">
    <source>
        <dbReference type="EMBL" id="OGH81005.1"/>
    </source>
</evidence>
<name>A0A1F6NAQ4_9BACT</name>
<keyword evidence="1" id="KW-0472">Membrane</keyword>
<evidence type="ECO:0000256" key="1">
    <source>
        <dbReference type="SAM" id="Phobius"/>
    </source>
</evidence>
<feature type="transmembrane region" description="Helical" evidence="1">
    <location>
        <begin position="43"/>
        <end position="63"/>
    </location>
</feature>
<keyword evidence="1" id="KW-1133">Transmembrane helix</keyword>
<dbReference type="AlphaFoldDB" id="A0A1F6NAQ4"/>
<comment type="caution">
    <text evidence="2">The sequence shown here is derived from an EMBL/GenBank/DDBJ whole genome shotgun (WGS) entry which is preliminary data.</text>
</comment>
<proteinExistence type="predicted"/>
<gene>
    <name evidence="2" type="ORF">A3I29_02015</name>
</gene>
<reference evidence="2 3" key="1">
    <citation type="journal article" date="2016" name="Nat. Commun.">
        <title>Thousands of microbial genomes shed light on interconnected biogeochemical processes in an aquifer system.</title>
        <authorList>
            <person name="Anantharaman K."/>
            <person name="Brown C.T."/>
            <person name="Hug L.A."/>
            <person name="Sharon I."/>
            <person name="Castelle C.J."/>
            <person name="Probst A.J."/>
            <person name="Thomas B.C."/>
            <person name="Singh A."/>
            <person name="Wilkins M.J."/>
            <person name="Karaoz U."/>
            <person name="Brodie E.L."/>
            <person name="Williams K.H."/>
            <person name="Hubbard S.S."/>
            <person name="Banfield J.F."/>
        </authorList>
    </citation>
    <scope>NUCLEOTIDE SEQUENCE [LARGE SCALE GENOMIC DNA]</scope>
</reference>
<feature type="transmembrane region" description="Helical" evidence="1">
    <location>
        <begin position="84"/>
        <end position="108"/>
    </location>
</feature>
<keyword evidence="1" id="KW-0812">Transmembrane</keyword>
<dbReference type="Proteomes" id="UP000178726">
    <property type="component" value="Unassembled WGS sequence"/>
</dbReference>
<organism evidence="2 3">
    <name type="scientific">Candidatus Magasanikbacteria bacterium RIFCSPLOWO2_02_FULL_44_11</name>
    <dbReference type="NCBI Taxonomy" id="1798689"/>
    <lineage>
        <taxon>Bacteria</taxon>
        <taxon>Candidatus Magasanikiibacteriota</taxon>
    </lineage>
</organism>
<dbReference type="EMBL" id="MFQK01000012">
    <property type="protein sequence ID" value="OGH81005.1"/>
    <property type="molecule type" value="Genomic_DNA"/>
</dbReference>
<dbReference type="STRING" id="1798689.A3I29_02015"/>
<evidence type="ECO:0000313" key="3">
    <source>
        <dbReference type="Proteomes" id="UP000178726"/>
    </source>
</evidence>
<protein>
    <submittedName>
        <fullName evidence="2">Uncharacterized protein</fullName>
    </submittedName>
</protein>
<accession>A0A1F6NAQ4</accession>